<dbReference type="FunFam" id="3.90.700.10:FF:000002">
    <property type="entry name" value="L-aspartate oxidase"/>
    <property type="match status" value="1"/>
</dbReference>
<gene>
    <name evidence="14" type="ORF">DI556_03470</name>
</gene>
<comment type="similarity">
    <text evidence="3 11">Belongs to the FAD-dependent oxidoreductase 2 family. NadB subfamily.</text>
</comment>
<dbReference type="PRINTS" id="PR00368">
    <property type="entry name" value="FADPNR"/>
</dbReference>
<dbReference type="InterPro" id="IPR027477">
    <property type="entry name" value="Succ_DH/fumarate_Rdtase_cat_sf"/>
</dbReference>
<evidence type="ECO:0000256" key="5">
    <source>
        <dbReference type="ARBA" id="ARBA00022630"/>
    </source>
</evidence>
<dbReference type="PANTHER" id="PTHR42716:SF2">
    <property type="entry name" value="L-ASPARTATE OXIDASE, CHLOROPLASTIC"/>
    <property type="match status" value="1"/>
</dbReference>
<evidence type="ECO:0000256" key="6">
    <source>
        <dbReference type="ARBA" id="ARBA00022642"/>
    </source>
</evidence>
<feature type="domain" description="Fumarate reductase/succinate dehydrogenase flavoprotein-like C-terminal" evidence="13">
    <location>
        <begin position="465"/>
        <end position="514"/>
    </location>
</feature>
<comment type="catalytic activity">
    <reaction evidence="9">
        <text>L-aspartate + O2 = iminosuccinate + H2O2</text>
        <dbReference type="Rhea" id="RHEA:25876"/>
        <dbReference type="ChEBI" id="CHEBI:15379"/>
        <dbReference type="ChEBI" id="CHEBI:16240"/>
        <dbReference type="ChEBI" id="CHEBI:29991"/>
        <dbReference type="ChEBI" id="CHEBI:77875"/>
        <dbReference type="EC" id="1.4.3.16"/>
    </reaction>
    <physiologicalReaction direction="left-to-right" evidence="9">
        <dbReference type="Rhea" id="RHEA:25877"/>
    </physiologicalReaction>
</comment>
<evidence type="ECO:0000259" key="12">
    <source>
        <dbReference type="Pfam" id="PF00890"/>
    </source>
</evidence>
<dbReference type="Pfam" id="PF00890">
    <property type="entry name" value="FAD_binding_2"/>
    <property type="match status" value="1"/>
</dbReference>
<evidence type="ECO:0000313" key="14">
    <source>
        <dbReference type="EMBL" id="PZQ51243.1"/>
    </source>
</evidence>
<dbReference type="InterPro" id="IPR037099">
    <property type="entry name" value="Fum_R/Succ_DH_flav-like_C_sf"/>
</dbReference>
<dbReference type="GO" id="GO:0005737">
    <property type="term" value="C:cytoplasm"/>
    <property type="evidence" value="ECO:0007669"/>
    <property type="project" value="UniProtKB-SubCell"/>
</dbReference>
<evidence type="ECO:0000256" key="9">
    <source>
        <dbReference type="ARBA" id="ARBA00048305"/>
    </source>
</evidence>
<comment type="subcellular location">
    <subcellularLocation>
        <location evidence="11">Cytoplasm</location>
    </subcellularLocation>
</comment>
<accession>A0A2W5Q929</accession>
<dbReference type="EMBL" id="QFPW01000002">
    <property type="protein sequence ID" value="PZQ51243.1"/>
    <property type="molecule type" value="Genomic_DNA"/>
</dbReference>
<dbReference type="InterPro" id="IPR036188">
    <property type="entry name" value="FAD/NAD-bd_sf"/>
</dbReference>
<dbReference type="SUPFAM" id="SSF51905">
    <property type="entry name" value="FAD/NAD(P)-binding domain"/>
    <property type="match status" value="1"/>
</dbReference>
<comment type="cofactor">
    <cofactor evidence="1 11">
        <name>FAD</name>
        <dbReference type="ChEBI" id="CHEBI:57692"/>
    </cofactor>
</comment>
<dbReference type="GO" id="GO:0034628">
    <property type="term" value="P:'de novo' NAD+ biosynthetic process from L-aspartate"/>
    <property type="evidence" value="ECO:0007669"/>
    <property type="project" value="TreeGrafter"/>
</dbReference>
<comment type="function">
    <text evidence="11">Catalyzes the oxidation of L-aspartate to iminoaspartate.</text>
</comment>
<dbReference type="UniPathway" id="UPA00253">
    <property type="reaction ID" value="UER00326"/>
</dbReference>
<dbReference type="InterPro" id="IPR015939">
    <property type="entry name" value="Fum_Rdtase/Succ_DH_flav-like_C"/>
</dbReference>
<dbReference type="Gene3D" id="3.90.700.10">
    <property type="entry name" value="Succinate dehydrogenase/fumarate reductase flavoprotein, catalytic domain"/>
    <property type="match status" value="1"/>
</dbReference>
<dbReference type="Gene3D" id="3.50.50.60">
    <property type="entry name" value="FAD/NAD(P)-binding domain"/>
    <property type="match status" value="1"/>
</dbReference>
<keyword evidence="5 11" id="KW-0285">Flavoprotein</keyword>
<dbReference type="NCBIfam" id="NF005701">
    <property type="entry name" value="PRK07512.1"/>
    <property type="match status" value="1"/>
</dbReference>
<dbReference type="Gene3D" id="1.20.58.100">
    <property type="entry name" value="Fumarate reductase/succinate dehydrogenase flavoprotein-like, C-terminal domain"/>
    <property type="match status" value="1"/>
</dbReference>
<dbReference type="AlphaFoldDB" id="A0A2W5Q929"/>
<dbReference type="Proteomes" id="UP000249185">
    <property type="component" value="Unassembled WGS sequence"/>
</dbReference>
<proteinExistence type="inferred from homology"/>
<comment type="caution">
    <text evidence="14">The sequence shown here is derived from an EMBL/GenBank/DDBJ whole genome shotgun (WGS) entry which is preliminary data.</text>
</comment>
<evidence type="ECO:0000256" key="4">
    <source>
        <dbReference type="ARBA" id="ARBA00012173"/>
    </source>
</evidence>
<evidence type="ECO:0000256" key="2">
    <source>
        <dbReference type="ARBA" id="ARBA00004950"/>
    </source>
</evidence>
<sequence length="524" mass="52603">MTFAGPVTTTDRVVIAGAGLAALYAALSFAPRPVLVLSPGPLGESASSAFAQGGVAAAVGPDDSPALHAEDTRRAGAGTVDAGVADHVTEEALDHILALAARGAPFDRAADGGFVLSREAAHGRARVVRVKGDGAGRAIMTALIAAVRATPSIQVLEGVIATGLEVAEGRVTGLRLAAADGQSGEGLLLAPAILLATGGVGGLYARTTNPASIRGQGLGIAARAGALVADAEFVQFHPTAIDCGADPLPLATEALRGEGATLVDAAGVRFMAAAHPDAELAPRDIVARAVFAETRAGRRPALDTRAAIGAEIDTRFPTVAASCRALGVDPVAAPIPVAAAAHYHMGGVAVTEAGRTSLPGLWAIGEVSSTGLHGANRLASNGLLEALVFGRRAARDIAAETPKAAAPEVVFAPPPGDVAAPPEAVAALRAIMTDRVGVIRTGEGLRAALRGIAALEAAHPAPLFRAMTTTATLIAASALAREESRGGHFRADFPEAVPALAHRSRLSWAEAAAIRDQAATEIPA</sequence>
<organism evidence="14 15">
    <name type="scientific">Rhodovulum sulfidophilum</name>
    <name type="common">Rhodobacter sulfidophilus</name>
    <dbReference type="NCBI Taxonomy" id="35806"/>
    <lineage>
        <taxon>Bacteria</taxon>
        <taxon>Pseudomonadati</taxon>
        <taxon>Pseudomonadota</taxon>
        <taxon>Alphaproteobacteria</taxon>
        <taxon>Rhodobacterales</taxon>
        <taxon>Paracoccaceae</taxon>
        <taxon>Rhodovulum</taxon>
    </lineage>
</organism>
<evidence type="ECO:0000256" key="7">
    <source>
        <dbReference type="ARBA" id="ARBA00022827"/>
    </source>
</evidence>
<dbReference type="Pfam" id="PF02910">
    <property type="entry name" value="Succ_DH_flav_C"/>
    <property type="match status" value="1"/>
</dbReference>
<dbReference type="PANTHER" id="PTHR42716">
    <property type="entry name" value="L-ASPARTATE OXIDASE"/>
    <property type="match status" value="1"/>
</dbReference>
<keyword evidence="6 11" id="KW-0662">Pyridine nucleotide biosynthesis</keyword>
<evidence type="ECO:0000259" key="13">
    <source>
        <dbReference type="Pfam" id="PF02910"/>
    </source>
</evidence>
<keyword evidence="7 11" id="KW-0274">FAD</keyword>
<dbReference type="EC" id="1.4.3.16" evidence="4 10"/>
<dbReference type="NCBIfam" id="TIGR00551">
    <property type="entry name" value="nadB"/>
    <property type="match status" value="1"/>
</dbReference>
<evidence type="ECO:0000256" key="1">
    <source>
        <dbReference type="ARBA" id="ARBA00001974"/>
    </source>
</evidence>
<name>A0A2W5Q929_RHOSU</name>
<dbReference type="GO" id="GO:0008734">
    <property type="term" value="F:L-aspartate oxidase activity"/>
    <property type="evidence" value="ECO:0007669"/>
    <property type="project" value="UniProtKB-UniRule"/>
</dbReference>
<dbReference type="SUPFAM" id="SSF46977">
    <property type="entry name" value="Succinate dehydrogenase/fumarate reductase flavoprotein C-terminal domain"/>
    <property type="match status" value="1"/>
</dbReference>
<comment type="pathway">
    <text evidence="2 11">Cofactor biosynthesis; NAD(+) biosynthesis; iminoaspartate from L-aspartate (oxidase route): step 1/1.</text>
</comment>
<protein>
    <recommendedName>
        <fullName evidence="4 10">L-aspartate oxidase</fullName>
        <ecNumber evidence="4 10">1.4.3.16</ecNumber>
    </recommendedName>
</protein>
<evidence type="ECO:0000256" key="11">
    <source>
        <dbReference type="RuleBase" id="RU362049"/>
    </source>
</evidence>
<dbReference type="SUPFAM" id="SSF56425">
    <property type="entry name" value="Succinate dehydrogenase/fumarate reductase flavoprotein, catalytic domain"/>
    <property type="match status" value="1"/>
</dbReference>
<keyword evidence="8 11" id="KW-0560">Oxidoreductase</keyword>
<evidence type="ECO:0000256" key="10">
    <source>
        <dbReference type="NCBIfam" id="TIGR00551"/>
    </source>
</evidence>
<feature type="domain" description="FAD-dependent oxidoreductase 2 FAD-binding" evidence="12">
    <location>
        <begin position="13"/>
        <end position="383"/>
    </location>
</feature>
<reference evidence="14 15" key="1">
    <citation type="submission" date="2017-08" db="EMBL/GenBank/DDBJ databases">
        <title>Infants hospitalized years apart are colonized by the same room-sourced microbial strains.</title>
        <authorList>
            <person name="Brooks B."/>
            <person name="Olm M.R."/>
            <person name="Firek B.A."/>
            <person name="Baker R."/>
            <person name="Thomas B.C."/>
            <person name="Morowitz M.J."/>
            <person name="Banfield J.F."/>
        </authorList>
    </citation>
    <scope>NUCLEOTIDE SEQUENCE [LARGE SCALE GENOMIC DNA]</scope>
    <source>
        <strain evidence="14">S2_005_002_R2_34</strain>
    </source>
</reference>
<evidence type="ECO:0000256" key="8">
    <source>
        <dbReference type="ARBA" id="ARBA00023002"/>
    </source>
</evidence>
<dbReference type="InterPro" id="IPR003953">
    <property type="entry name" value="FAD-dep_OxRdtase_2_FAD-bd"/>
</dbReference>
<evidence type="ECO:0000256" key="3">
    <source>
        <dbReference type="ARBA" id="ARBA00008562"/>
    </source>
</evidence>
<dbReference type="InterPro" id="IPR005288">
    <property type="entry name" value="NadB"/>
</dbReference>
<evidence type="ECO:0000313" key="15">
    <source>
        <dbReference type="Proteomes" id="UP000249185"/>
    </source>
</evidence>